<dbReference type="PANTHER" id="PTHR36503:SF2">
    <property type="entry name" value="BLR2408 PROTEIN"/>
    <property type="match status" value="1"/>
</dbReference>
<proteinExistence type="predicted"/>
<name>A0A0R1PKV9_9LACO</name>
<dbReference type="PANTHER" id="PTHR36503">
    <property type="entry name" value="BLR2520 PROTEIN"/>
    <property type="match status" value="1"/>
</dbReference>
<dbReference type="AlphaFoldDB" id="A0A0R1PKV9"/>
<protein>
    <submittedName>
        <fullName evidence="2">Glyoxalase family protein</fullName>
    </submittedName>
</protein>
<dbReference type="PROSITE" id="PS51819">
    <property type="entry name" value="VOC"/>
    <property type="match status" value="1"/>
</dbReference>
<dbReference type="Gene3D" id="3.10.180.10">
    <property type="entry name" value="2,3-Dihydroxybiphenyl 1,2-Dioxygenase, domain 1"/>
    <property type="match status" value="1"/>
</dbReference>
<keyword evidence="3" id="KW-1185">Reference proteome</keyword>
<accession>A0A0R1PKV9</accession>
<organism evidence="2 3">
    <name type="scientific">Liquorilactobacillus uvarum DSM 19971</name>
    <dbReference type="NCBI Taxonomy" id="1423812"/>
    <lineage>
        <taxon>Bacteria</taxon>
        <taxon>Bacillati</taxon>
        <taxon>Bacillota</taxon>
        <taxon>Bacilli</taxon>
        <taxon>Lactobacillales</taxon>
        <taxon>Lactobacillaceae</taxon>
        <taxon>Liquorilactobacillus</taxon>
    </lineage>
</organism>
<dbReference type="STRING" id="1423812.FD20_GL002022"/>
<sequence>MSRSIKFYDALGFKKNAEFSNKNGTAMMWTENIWIMLLTHSFYSQFLKGQTIADTQKSNGSITSFNLESITAVKKFAQTAKINGGTFYHVELGIPEDQMYELEVKDPDGNLLSVSWMSM</sequence>
<dbReference type="PATRIC" id="fig|1423812.3.peg.2147"/>
<dbReference type="InterPro" id="IPR029068">
    <property type="entry name" value="Glyas_Bleomycin-R_OHBP_Dase"/>
</dbReference>
<dbReference type="Proteomes" id="UP000051155">
    <property type="component" value="Unassembled WGS sequence"/>
</dbReference>
<comment type="caution">
    <text evidence="2">The sequence shown here is derived from an EMBL/GenBank/DDBJ whole genome shotgun (WGS) entry which is preliminary data.</text>
</comment>
<dbReference type="SUPFAM" id="SSF54593">
    <property type="entry name" value="Glyoxalase/Bleomycin resistance protein/Dihydroxybiphenyl dioxygenase"/>
    <property type="match status" value="1"/>
</dbReference>
<dbReference type="EMBL" id="AZEG01000054">
    <property type="protein sequence ID" value="KRL33088.1"/>
    <property type="molecule type" value="Genomic_DNA"/>
</dbReference>
<evidence type="ECO:0000313" key="2">
    <source>
        <dbReference type="EMBL" id="KRL33088.1"/>
    </source>
</evidence>
<feature type="domain" description="VOC" evidence="1">
    <location>
        <begin position="1"/>
        <end position="117"/>
    </location>
</feature>
<gene>
    <name evidence="2" type="ORF">FD20_GL002022</name>
</gene>
<evidence type="ECO:0000313" key="3">
    <source>
        <dbReference type="Proteomes" id="UP000051155"/>
    </source>
</evidence>
<reference evidence="2 3" key="1">
    <citation type="journal article" date="2015" name="Genome Announc.">
        <title>Expanding the biotechnology potential of lactobacilli through comparative genomics of 213 strains and associated genera.</title>
        <authorList>
            <person name="Sun Z."/>
            <person name="Harris H.M."/>
            <person name="McCann A."/>
            <person name="Guo C."/>
            <person name="Argimon S."/>
            <person name="Zhang W."/>
            <person name="Yang X."/>
            <person name="Jeffery I.B."/>
            <person name="Cooney J.C."/>
            <person name="Kagawa T.F."/>
            <person name="Liu W."/>
            <person name="Song Y."/>
            <person name="Salvetti E."/>
            <person name="Wrobel A."/>
            <person name="Rasinkangas P."/>
            <person name="Parkhill J."/>
            <person name="Rea M.C."/>
            <person name="O'Sullivan O."/>
            <person name="Ritari J."/>
            <person name="Douillard F.P."/>
            <person name="Paul Ross R."/>
            <person name="Yang R."/>
            <person name="Briner A.E."/>
            <person name="Felis G.E."/>
            <person name="de Vos W.M."/>
            <person name="Barrangou R."/>
            <person name="Klaenhammer T.R."/>
            <person name="Caufield P.W."/>
            <person name="Cui Y."/>
            <person name="Zhang H."/>
            <person name="O'Toole P.W."/>
        </authorList>
    </citation>
    <scope>NUCLEOTIDE SEQUENCE [LARGE SCALE GENOMIC DNA]</scope>
    <source>
        <strain evidence="2 3">DSM 19971</strain>
    </source>
</reference>
<dbReference type="InterPro" id="IPR037523">
    <property type="entry name" value="VOC_core"/>
</dbReference>
<evidence type="ECO:0000259" key="1">
    <source>
        <dbReference type="PROSITE" id="PS51819"/>
    </source>
</evidence>